<dbReference type="KEGG" id="hhg:XM38_011750"/>
<evidence type="ECO:0000256" key="2">
    <source>
        <dbReference type="ARBA" id="ARBA00022475"/>
    </source>
</evidence>
<accession>A0A1Z3HIT9</accession>
<evidence type="ECO:0000259" key="7">
    <source>
        <dbReference type="Pfam" id="PF02743"/>
    </source>
</evidence>
<dbReference type="InterPro" id="IPR033479">
    <property type="entry name" value="dCache_1"/>
</dbReference>
<gene>
    <name evidence="8" type="ORF">XM38_011750</name>
</gene>
<evidence type="ECO:0000313" key="9">
    <source>
        <dbReference type="Proteomes" id="UP000191901"/>
    </source>
</evidence>
<dbReference type="STRING" id="1641165.XM38_14710"/>
<dbReference type="Pfam" id="PF02743">
    <property type="entry name" value="dCache_1"/>
    <property type="match status" value="1"/>
</dbReference>
<feature type="transmembrane region" description="Helical" evidence="6">
    <location>
        <begin position="66"/>
        <end position="85"/>
    </location>
</feature>
<organism evidence="8 9">
    <name type="scientific">Halomicronema hongdechloris C2206</name>
    <dbReference type="NCBI Taxonomy" id="1641165"/>
    <lineage>
        <taxon>Bacteria</taxon>
        <taxon>Bacillati</taxon>
        <taxon>Cyanobacteriota</taxon>
        <taxon>Cyanophyceae</taxon>
        <taxon>Nodosilineales</taxon>
        <taxon>Nodosilineaceae</taxon>
        <taxon>Halomicronema</taxon>
    </lineage>
</organism>
<proteinExistence type="predicted"/>
<dbReference type="CDD" id="cd18773">
    <property type="entry name" value="PDC1_HK_sensor"/>
    <property type="match status" value="1"/>
</dbReference>
<reference evidence="8 9" key="1">
    <citation type="journal article" date="2016" name="Biochim. Biophys. Acta">
        <title>Characterization of red-shifted phycobilisomes isolated from the chlorophyll f-containing cyanobacterium Halomicronema hongdechloris.</title>
        <authorList>
            <person name="Li Y."/>
            <person name="Lin Y."/>
            <person name="Garvey C.J."/>
            <person name="Birch D."/>
            <person name="Corkery R.W."/>
            <person name="Loughlin P.C."/>
            <person name="Scheer H."/>
            <person name="Willows R.D."/>
            <person name="Chen M."/>
        </authorList>
    </citation>
    <scope>NUCLEOTIDE SEQUENCE [LARGE SCALE GENOMIC DNA]</scope>
    <source>
        <strain evidence="8 9">C2206</strain>
    </source>
</reference>
<dbReference type="SUPFAM" id="SSF103190">
    <property type="entry name" value="Sensory domain-like"/>
    <property type="match status" value="1"/>
</dbReference>
<dbReference type="InterPro" id="IPR029151">
    <property type="entry name" value="Sensor-like_sf"/>
</dbReference>
<sequence>MRRLGLITALTASLIGLQAIGTDAMLQRSRFAIAQLGDTNRPTAAAQPSPSPSVPLPPRLAEPPSYLWLVLMPLIPLLGGGFTYLKRRLLPLSVREWDRLMIVGITYLPLMGLALAGVTAFVAYGLLRGHLKQPALEALERIIDRKHQTLDSWFTQQRQALQTLANTTTVQTKAVALLQSNGAAASTAQALDDYLSDFEGFGTSCPTITLLDRQGIVVFATDSRWQGRQRPRVSGVTRPLAAPPYLYISPLTEQPHMTLKAPIVNDGGEFVGVLAVDLDLGDLHTRIHQPLPDPLTVDRSWGLQTETYLVGQPPQLEQAILPGHPQGRADASAHRHRFTRVSSWAVQRVLAGIDGSGTYLNHDNIPVIGAFRWADQYNLALVAELTQAQVFQPARQLTTGILGGGIVLTAVLSVGLYPLKRRLQRRVDKAVKQFPPSSIKSSSH</sequence>
<dbReference type="EMBL" id="CP021983">
    <property type="protein sequence ID" value="ASC70239.1"/>
    <property type="molecule type" value="Genomic_DNA"/>
</dbReference>
<keyword evidence="9" id="KW-1185">Reference proteome</keyword>
<evidence type="ECO:0000256" key="4">
    <source>
        <dbReference type="ARBA" id="ARBA00022989"/>
    </source>
</evidence>
<keyword evidence="3 6" id="KW-0812">Transmembrane</keyword>
<protein>
    <recommendedName>
        <fullName evidence="7">Cache domain-containing protein</fullName>
    </recommendedName>
</protein>
<evidence type="ECO:0000256" key="6">
    <source>
        <dbReference type="SAM" id="Phobius"/>
    </source>
</evidence>
<dbReference type="GO" id="GO:0005886">
    <property type="term" value="C:plasma membrane"/>
    <property type="evidence" value="ECO:0007669"/>
    <property type="project" value="UniProtKB-SubCell"/>
</dbReference>
<dbReference type="Gene3D" id="3.30.450.20">
    <property type="entry name" value="PAS domain"/>
    <property type="match status" value="1"/>
</dbReference>
<name>A0A1Z3HIT9_9CYAN</name>
<evidence type="ECO:0000313" key="8">
    <source>
        <dbReference type="EMBL" id="ASC70239.1"/>
    </source>
</evidence>
<keyword evidence="4 6" id="KW-1133">Transmembrane helix</keyword>
<feature type="domain" description="Cache" evidence="7">
    <location>
        <begin position="135"/>
        <end position="287"/>
    </location>
</feature>
<feature type="transmembrane region" description="Helical" evidence="6">
    <location>
        <begin position="397"/>
        <end position="419"/>
    </location>
</feature>
<feature type="transmembrane region" description="Helical" evidence="6">
    <location>
        <begin position="105"/>
        <end position="127"/>
    </location>
</feature>
<evidence type="ECO:0000256" key="1">
    <source>
        <dbReference type="ARBA" id="ARBA00004651"/>
    </source>
</evidence>
<dbReference type="AlphaFoldDB" id="A0A1Z3HIT9"/>
<evidence type="ECO:0000256" key="5">
    <source>
        <dbReference type="ARBA" id="ARBA00023136"/>
    </source>
</evidence>
<keyword evidence="2" id="KW-1003">Cell membrane</keyword>
<evidence type="ECO:0000256" key="3">
    <source>
        <dbReference type="ARBA" id="ARBA00022692"/>
    </source>
</evidence>
<keyword evidence="5 6" id="KW-0472">Membrane</keyword>
<comment type="subcellular location">
    <subcellularLocation>
        <location evidence="1">Cell membrane</location>
        <topology evidence="1">Multi-pass membrane protein</topology>
    </subcellularLocation>
</comment>
<dbReference type="Proteomes" id="UP000191901">
    <property type="component" value="Chromosome"/>
</dbReference>